<keyword evidence="8" id="KW-1185">Reference proteome</keyword>
<keyword evidence="4" id="KW-0472">Membrane</keyword>
<comment type="caution">
    <text evidence="7">The sequence shown here is derived from an EMBL/GenBank/DDBJ whole genome shotgun (WGS) entry which is preliminary data.</text>
</comment>
<evidence type="ECO:0000313" key="7">
    <source>
        <dbReference type="EMBL" id="RKF07421.1"/>
    </source>
</evidence>
<keyword evidence="2" id="KW-0812">Transmembrane</keyword>
<gene>
    <name evidence="7" type="ORF">DEM25_006350</name>
</gene>
<dbReference type="EMBL" id="QFWV02000004">
    <property type="protein sequence ID" value="RKF07421.1"/>
    <property type="molecule type" value="Genomic_DNA"/>
</dbReference>
<dbReference type="InterPro" id="IPR010652">
    <property type="entry name" value="DUF1232"/>
</dbReference>
<keyword evidence="3" id="KW-1133">Transmembrane helix</keyword>
<evidence type="ECO:0000256" key="4">
    <source>
        <dbReference type="ARBA" id="ARBA00023136"/>
    </source>
</evidence>
<name>A0A3A8AP01_9HYPH</name>
<dbReference type="Proteomes" id="UP000246132">
    <property type="component" value="Unassembled WGS sequence"/>
</dbReference>
<evidence type="ECO:0000259" key="6">
    <source>
        <dbReference type="Pfam" id="PF06803"/>
    </source>
</evidence>
<comment type="subcellular location">
    <subcellularLocation>
        <location evidence="1">Endomembrane system</location>
        <topology evidence="1">Multi-pass membrane protein</topology>
    </subcellularLocation>
</comment>
<feature type="region of interest" description="Disordered" evidence="5">
    <location>
        <begin position="125"/>
        <end position="145"/>
    </location>
</feature>
<dbReference type="InterPro" id="IPR016983">
    <property type="entry name" value="UCP031804"/>
</dbReference>
<proteinExistence type="predicted"/>
<dbReference type="AlphaFoldDB" id="A0A3A8AP01"/>
<evidence type="ECO:0000256" key="3">
    <source>
        <dbReference type="ARBA" id="ARBA00022989"/>
    </source>
</evidence>
<evidence type="ECO:0000256" key="5">
    <source>
        <dbReference type="SAM" id="MobiDB-lite"/>
    </source>
</evidence>
<accession>A0A3A8AP01</accession>
<dbReference type="RefSeq" id="WP_109768866.1">
    <property type="nucleotide sequence ID" value="NZ_CP159474.1"/>
</dbReference>
<protein>
    <submittedName>
        <fullName evidence="7">DUF1232 domain-containing protein</fullName>
    </submittedName>
</protein>
<evidence type="ECO:0000256" key="1">
    <source>
        <dbReference type="ARBA" id="ARBA00004127"/>
    </source>
</evidence>
<evidence type="ECO:0000313" key="8">
    <source>
        <dbReference type="Proteomes" id="UP000246132"/>
    </source>
</evidence>
<organism evidence="7 8">
    <name type="scientific">Oceaniradius stylonematis</name>
    <dbReference type="NCBI Taxonomy" id="2184161"/>
    <lineage>
        <taxon>Bacteria</taxon>
        <taxon>Pseudomonadati</taxon>
        <taxon>Pseudomonadota</taxon>
        <taxon>Alphaproteobacteria</taxon>
        <taxon>Hyphomicrobiales</taxon>
        <taxon>Ahrensiaceae</taxon>
        <taxon>Oceaniradius</taxon>
    </lineage>
</organism>
<dbReference type="OrthoDB" id="9813247at2"/>
<dbReference type="PIRSF" id="PIRSF031804">
    <property type="entry name" value="UCP031804"/>
    <property type="match status" value="1"/>
</dbReference>
<reference evidence="7 8" key="1">
    <citation type="journal article" date="2018" name="Int. J. Syst. Bacteriol.">
        <title>Oceaniradius stylonemae gen. nov., sp. nov., isolated from a red alga, Stylonema cornu-cervi.</title>
        <authorList>
            <person name="Jeong S."/>
        </authorList>
    </citation>
    <scope>NUCLEOTIDE SEQUENCE [LARGE SCALE GENOMIC DNA]</scope>
    <source>
        <strain evidence="7 8">StC1</strain>
    </source>
</reference>
<sequence>MDDVKIGEILEPGSEDTQTRRERKVRSKFWPKVKRYARMIPFIDEVVAGYFCAMDPETPPRVRGILLAALAYFILPLDTIPDFLLTFGFGDDIAVLTAAFAAVKGNITDAHRAAARKALAEEDIDTAGPADAGDGPVVDGEATRT</sequence>
<feature type="domain" description="DUF1232" evidence="6">
    <location>
        <begin position="63"/>
        <end position="97"/>
    </location>
</feature>
<dbReference type="GO" id="GO:0012505">
    <property type="term" value="C:endomembrane system"/>
    <property type="evidence" value="ECO:0007669"/>
    <property type="project" value="UniProtKB-SubCell"/>
</dbReference>
<evidence type="ECO:0000256" key="2">
    <source>
        <dbReference type="ARBA" id="ARBA00022692"/>
    </source>
</evidence>
<dbReference type="Pfam" id="PF06803">
    <property type="entry name" value="DUF1232"/>
    <property type="match status" value="1"/>
</dbReference>